<protein>
    <submittedName>
        <fullName evidence="2">Xre family transcriptional regulator</fullName>
    </submittedName>
</protein>
<dbReference type="CDD" id="cd00093">
    <property type="entry name" value="HTH_XRE"/>
    <property type="match status" value="1"/>
</dbReference>
<evidence type="ECO:0000313" key="3">
    <source>
        <dbReference type="Proteomes" id="UP000320811"/>
    </source>
</evidence>
<dbReference type="InterPro" id="IPR001387">
    <property type="entry name" value="Cro/C1-type_HTH"/>
</dbReference>
<dbReference type="RefSeq" id="WP_186452645.1">
    <property type="nucleotide sequence ID" value="NZ_VIWO01000012.1"/>
</dbReference>
<accession>A0A561P6F3</accession>
<gene>
    <name evidence="2" type="ORF">FHW36_112133</name>
</gene>
<sequence>MAVGNVRNQAYIDAFGKHVKQLRNAKKLSRETVAAYAEIEVMQVYRIETGKINTTISTLLALSKALEVAPHELLNFKF</sequence>
<name>A0A561P6F3_9BACT</name>
<proteinExistence type="predicted"/>
<dbReference type="GO" id="GO:0003677">
    <property type="term" value="F:DNA binding"/>
    <property type="evidence" value="ECO:0007669"/>
    <property type="project" value="InterPro"/>
</dbReference>
<dbReference type="Proteomes" id="UP000320811">
    <property type="component" value="Unassembled WGS sequence"/>
</dbReference>
<comment type="caution">
    <text evidence="2">The sequence shown here is derived from an EMBL/GenBank/DDBJ whole genome shotgun (WGS) entry which is preliminary data.</text>
</comment>
<dbReference type="PROSITE" id="PS50943">
    <property type="entry name" value="HTH_CROC1"/>
    <property type="match status" value="1"/>
</dbReference>
<dbReference type="Gene3D" id="1.10.260.40">
    <property type="entry name" value="lambda repressor-like DNA-binding domains"/>
    <property type="match status" value="1"/>
</dbReference>
<dbReference type="InterPro" id="IPR010982">
    <property type="entry name" value="Lambda_DNA-bd_dom_sf"/>
</dbReference>
<evidence type="ECO:0000259" key="1">
    <source>
        <dbReference type="PROSITE" id="PS50943"/>
    </source>
</evidence>
<dbReference type="Pfam" id="PF01381">
    <property type="entry name" value="HTH_3"/>
    <property type="match status" value="1"/>
</dbReference>
<dbReference type="EMBL" id="VIWO01000012">
    <property type="protein sequence ID" value="TWF33692.1"/>
    <property type="molecule type" value="Genomic_DNA"/>
</dbReference>
<reference evidence="2 3" key="1">
    <citation type="submission" date="2019-06" db="EMBL/GenBank/DDBJ databases">
        <title>Sorghum-associated microbial communities from plants grown in Nebraska, USA.</title>
        <authorList>
            <person name="Schachtman D."/>
        </authorList>
    </citation>
    <scope>NUCLEOTIDE SEQUENCE [LARGE SCALE GENOMIC DNA]</scope>
    <source>
        <strain evidence="2 3">1209</strain>
    </source>
</reference>
<dbReference type="SMART" id="SM00530">
    <property type="entry name" value="HTH_XRE"/>
    <property type="match status" value="1"/>
</dbReference>
<dbReference type="SUPFAM" id="SSF47413">
    <property type="entry name" value="lambda repressor-like DNA-binding domains"/>
    <property type="match status" value="1"/>
</dbReference>
<feature type="domain" description="HTH cro/C1-type" evidence="1">
    <location>
        <begin position="19"/>
        <end position="73"/>
    </location>
</feature>
<dbReference type="AlphaFoldDB" id="A0A561P6F3"/>
<keyword evidence="3" id="KW-1185">Reference proteome</keyword>
<evidence type="ECO:0000313" key="2">
    <source>
        <dbReference type="EMBL" id="TWF33692.1"/>
    </source>
</evidence>
<organism evidence="2 3">
    <name type="scientific">Chitinophaga polysaccharea</name>
    <dbReference type="NCBI Taxonomy" id="1293035"/>
    <lineage>
        <taxon>Bacteria</taxon>
        <taxon>Pseudomonadati</taxon>
        <taxon>Bacteroidota</taxon>
        <taxon>Chitinophagia</taxon>
        <taxon>Chitinophagales</taxon>
        <taxon>Chitinophagaceae</taxon>
        <taxon>Chitinophaga</taxon>
    </lineage>
</organism>